<dbReference type="AlphaFoldDB" id="A0A3M7S3L0"/>
<reference evidence="1 2" key="1">
    <citation type="journal article" date="2018" name="Sci. Rep.">
        <title>Genomic signatures of local adaptation to the degree of environmental predictability in rotifers.</title>
        <authorList>
            <person name="Franch-Gras L."/>
            <person name="Hahn C."/>
            <person name="Garcia-Roger E.M."/>
            <person name="Carmona M.J."/>
            <person name="Serra M."/>
            <person name="Gomez A."/>
        </authorList>
    </citation>
    <scope>NUCLEOTIDE SEQUENCE [LARGE SCALE GENOMIC DNA]</scope>
    <source>
        <strain evidence="1">HYR1</strain>
    </source>
</reference>
<accession>A0A3M7S3L0</accession>
<comment type="caution">
    <text evidence="1">The sequence shown here is derived from an EMBL/GenBank/DDBJ whole genome shotgun (WGS) entry which is preliminary data.</text>
</comment>
<dbReference type="Proteomes" id="UP000276133">
    <property type="component" value="Unassembled WGS sequence"/>
</dbReference>
<dbReference type="EMBL" id="REGN01002089">
    <property type="protein sequence ID" value="RNA30406.1"/>
    <property type="molecule type" value="Genomic_DNA"/>
</dbReference>
<proteinExistence type="predicted"/>
<evidence type="ECO:0000313" key="2">
    <source>
        <dbReference type="Proteomes" id="UP000276133"/>
    </source>
</evidence>
<name>A0A3M7S3L0_BRAPC</name>
<keyword evidence="2" id="KW-1185">Reference proteome</keyword>
<sequence>MGLVTAMDTRKVNIFSDKSFHPGLYLHLFSSKVLYALQNIIFFEWIMGRRSSPFPVPFEQRLPPDTEVTASSWSNTPLLLPTIII</sequence>
<organism evidence="1 2">
    <name type="scientific">Brachionus plicatilis</name>
    <name type="common">Marine rotifer</name>
    <name type="synonym">Brachionus muelleri</name>
    <dbReference type="NCBI Taxonomy" id="10195"/>
    <lineage>
        <taxon>Eukaryota</taxon>
        <taxon>Metazoa</taxon>
        <taxon>Spiralia</taxon>
        <taxon>Gnathifera</taxon>
        <taxon>Rotifera</taxon>
        <taxon>Eurotatoria</taxon>
        <taxon>Monogononta</taxon>
        <taxon>Pseudotrocha</taxon>
        <taxon>Ploima</taxon>
        <taxon>Brachionidae</taxon>
        <taxon>Brachionus</taxon>
    </lineage>
</organism>
<evidence type="ECO:0000313" key="1">
    <source>
        <dbReference type="EMBL" id="RNA30406.1"/>
    </source>
</evidence>
<protein>
    <submittedName>
        <fullName evidence="1">Uncharacterized protein</fullName>
    </submittedName>
</protein>
<gene>
    <name evidence="1" type="ORF">BpHYR1_041115</name>
</gene>